<proteinExistence type="predicted"/>
<evidence type="ECO:0000313" key="1">
    <source>
        <dbReference type="EMBL" id="SBR90657.1"/>
    </source>
</evidence>
<organism evidence="1">
    <name type="scientific">Nothobranchius pienaari</name>
    <dbReference type="NCBI Taxonomy" id="704102"/>
    <lineage>
        <taxon>Eukaryota</taxon>
        <taxon>Metazoa</taxon>
        <taxon>Chordata</taxon>
        <taxon>Craniata</taxon>
        <taxon>Vertebrata</taxon>
        <taxon>Euteleostomi</taxon>
        <taxon>Actinopterygii</taxon>
        <taxon>Neopterygii</taxon>
        <taxon>Teleostei</taxon>
        <taxon>Neoteleostei</taxon>
        <taxon>Acanthomorphata</taxon>
        <taxon>Ovalentaria</taxon>
        <taxon>Atherinomorphae</taxon>
        <taxon>Cyprinodontiformes</taxon>
        <taxon>Nothobranchiidae</taxon>
        <taxon>Nothobranchius</taxon>
    </lineage>
</organism>
<dbReference type="AlphaFoldDB" id="A0A1A8QBE8"/>
<protein>
    <submittedName>
        <fullName evidence="1">Uncharacterized protein</fullName>
    </submittedName>
</protein>
<accession>A0A1A8QBE8</accession>
<dbReference type="EMBL" id="HAEG01011790">
    <property type="protein sequence ID" value="SBR90657.1"/>
    <property type="molecule type" value="Transcribed_RNA"/>
</dbReference>
<name>A0A1A8QBE8_9TELE</name>
<sequence>TKSCRFESCHSFESTGKKPHLPYLLVGVTGGVSAWQPHLRAAVATV</sequence>
<feature type="non-terminal residue" evidence="1">
    <location>
        <position position="1"/>
    </location>
</feature>
<reference evidence="1" key="1">
    <citation type="submission" date="2016-05" db="EMBL/GenBank/DDBJ databases">
        <authorList>
            <person name="Lavstsen T."/>
            <person name="Jespersen J.S."/>
        </authorList>
    </citation>
    <scope>NUCLEOTIDE SEQUENCE</scope>
    <source>
        <tissue evidence="1">Brain</tissue>
    </source>
</reference>
<gene>
    <name evidence="1" type="primary">Nfu_g_1_001826</name>
</gene>
<feature type="non-terminal residue" evidence="1">
    <location>
        <position position="46"/>
    </location>
</feature>
<reference evidence="1" key="2">
    <citation type="submission" date="2016-06" db="EMBL/GenBank/DDBJ databases">
        <title>The genome of a short-lived fish provides insights into sex chromosome evolution and the genetic control of aging.</title>
        <authorList>
            <person name="Reichwald K."/>
            <person name="Felder M."/>
            <person name="Petzold A."/>
            <person name="Koch P."/>
            <person name="Groth M."/>
            <person name="Platzer M."/>
        </authorList>
    </citation>
    <scope>NUCLEOTIDE SEQUENCE</scope>
    <source>
        <tissue evidence="1">Brain</tissue>
    </source>
</reference>